<protein>
    <recommendedName>
        <fullName evidence="1">peptide-methionine (S)-S-oxide reductase</fullName>
        <ecNumber evidence="1">1.8.4.11</ecNumber>
    </recommendedName>
</protein>
<dbReference type="PANTHER" id="PTHR43774">
    <property type="entry name" value="PEPTIDE METHIONINE SULFOXIDE REDUCTASE"/>
    <property type="match status" value="1"/>
</dbReference>
<organism evidence="5 6">
    <name type="scientific">Halorutilus salinus</name>
    <dbReference type="NCBI Taxonomy" id="2487751"/>
    <lineage>
        <taxon>Archaea</taxon>
        <taxon>Methanobacteriati</taxon>
        <taxon>Methanobacteriota</taxon>
        <taxon>Stenosarchaea group</taxon>
        <taxon>Halobacteria</taxon>
        <taxon>Halorutilales</taxon>
        <taxon>Halorutilaceae</taxon>
        <taxon>Halorutilus</taxon>
    </lineage>
</organism>
<evidence type="ECO:0000313" key="5">
    <source>
        <dbReference type="EMBL" id="MCX2819426.1"/>
    </source>
</evidence>
<dbReference type="RefSeq" id="WP_266087671.1">
    <property type="nucleotide sequence ID" value="NZ_RKLV01000008.1"/>
</dbReference>
<gene>
    <name evidence="5" type="primary">msrA</name>
    <name evidence="5" type="ORF">EGH25_08690</name>
</gene>
<dbReference type="SUPFAM" id="SSF55068">
    <property type="entry name" value="Peptide methionine sulfoxide reductase"/>
    <property type="match status" value="1"/>
</dbReference>
<accession>A0A9Q4GJP5</accession>
<feature type="domain" description="Peptide methionine sulphoxide reductase MsrA" evidence="4">
    <location>
        <begin position="25"/>
        <end position="159"/>
    </location>
</feature>
<dbReference type="AlphaFoldDB" id="A0A9Q4GJP5"/>
<dbReference type="InterPro" id="IPR036509">
    <property type="entry name" value="Met_Sox_Rdtase_MsrA_sf"/>
</dbReference>
<dbReference type="GO" id="GO:0008113">
    <property type="term" value="F:peptide-methionine (S)-S-oxide reductase activity"/>
    <property type="evidence" value="ECO:0007669"/>
    <property type="project" value="UniProtKB-EC"/>
</dbReference>
<dbReference type="Pfam" id="PF01625">
    <property type="entry name" value="PMSR"/>
    <property type="match status" value="1"/>
</dbReference>
<evidence type="ECO:0000256" key="1">
    <source>
        <dbReference type="ARBA" id="ARBA00012502"/>
    </source>
</evidence>
<evidence type="ECO:0000256" key="3">
    <source>
        <dbReference type="SAM" id="MobiDB-lite"/>
    </source>
</evidence>
<dbReference type="EMBL" id="RKLV01000008">
    <property type="protein sequence ID" value="MCX2819426.1"/>
    <property type="molecule type" value="Genomic_DNA"/>
</dbReference>
<dbReference type="InterPro" id="IPR002569">
    <property type="entry name" value="Met_Sox_Rdtase_MsrA_dom"/>
</dbReference>
<dbReference type="EC" id="1.8.4.11" evidence="1"/>
<dbReference type="Proteomes" id="UP001149411">
    <property type="component" value="Unassembled WGS sequence"/>
</dbReference>
<reference evidence="5" key="1">
    <citation type="submission" date="2022-09" db="EMBL/GenBank/DDBJ databases">
        <title>Haloadaptaus new haloarchaeum isolated from saline soil.</title>
        <authorList>
            <person name="Duran-Viseras A."/>
            <person name="Sanchez-Porro C."/>
            <person name="Ventosa A."/>
        </authorList>
    </citation>
    <scope>NUCLEOTIDE SEQUENCE</scope>
    <source>
        <strain evidence="5">F3-133</strain>
    </source>
</reference>
<feature type="region of interest" description="Disordered" evidence="3">
    <location>
        <begin position="185"/>
        <end position="204"/>
    </location>
</feature>
<evidence type="ECO:0000313" key="6">
    <source>
        <dbReference type="Proteomes" id="UP001149411"/>
    </source>
</evidence>
<proteinExistence type="predicted"/>
<name>A0A9Q4GJP5_9EURY</name>
<evidence type="ECO:0000256" key="2">
    <source>
        <dbReference type="ARBA" id="ARBA00023002"/>
    </source>
</evidence>
<dbReference type="PANTHER" id="PTHR43774:SF1">
    <property type="entry name" value="PEPTIDE METHIONINE SULFOXIDE REDUCTASE MSRA 2"/>
    <property type="match status" value="1"/>
</dbReference>
<sequence>METVTRSSAIERYDDEAPDGEELETATFALGCFWGPDSEFGSLEGVYRTRVGYAGGTKKDPTYTNLGDHTETVRVGYAPDEVSYEDLLRTIFDSHDHTRRVRKRQYQNAVFVSDEEQREAVRRHLGSMGVSPETVETRIEAVDRFYNAEEYHQKYNLRSRDAVAGAFERAGYTDEEIRDSPAAAKLNGYAGGHGAPDALLVDED</sequence>
<dbReference type="NCBIfam" id="TIGR00401">
    <property type="entry name" value="msrA"/>
    <property type="match status" value="1"/>
</dbReference>
<dbReference type="Gene3D" id="3.30.1060.10">
    <property type="entry name" value="Peptide methionine sulphoxide reductase MsrA"/>
    <property type="match status" value="1"/>
</dbReference>
<keyword evidence="2 5" id="KW-0560">Oxidoreductase</keyword>
<keyword evidence="6" id="KW-1185">Reference proteome</keyword>
<evidence type="ECO:0000259" key="4">
    <source>
        <dbReference type="Pfam" id="PF01625"/>
    </source>
</evidence>
<comment type="caution">
    <text evidence="5">The sequence shown here is derived from an EMBL/GenBank/DDBJ whole genome shotgun (WGS) entry which is preliminary data.</text>
</comment>